<dbReference type="Proteomes" id="UP001165121">
    <property type="component" value="Unassembled WGS sequence"/>
</dbReference>
<sequence>MVREEREVVVMKGLLIFFIVVGDVELTMDEEGVSTGEIHVRAHTPVDKERWIAELRSRHAEKQPTVVYVGDSANDLLAMLEADVGVWLNSDKTLSSSKLLGRLVEYYGIETRPLKGFNSLQDCVDVNAERQVHLDLRSVGRLAFDASPLADDRVPADDGKEHARVVLDSHALKDNRMGNSCSWSDSHACCDCHVRAQLRRRVHVGRGVDHHIALDNRRQFPASCTQGAGVGEPEPLHVELRARDSHARRLDLAPKVAELEQHTSPPHPEEKESSPSAPEVVEVAELREELLEVVLRVGLGAGLAAQPLAADLVPHADDRVHERHVEEVDPAVDDVADERLGLLGPVQDLLAHGVGHEAAVLLGLVVEHALSQHGAGALVLEVEVHHLVEREGAAHVAVQHEEAGGAALEDLVAEEADAAGRAQRLVLAQVADGHVEAAPDRVEEAREQALVVRADHEDLLQVGHARAGLDVEVEHLAPRQLEQRLGQVQRQRPEVVALLVGAADEDHGLGRRERAGLGRHAAAAAAAGWASGKGEDLGAAGLALILSEGAGLRPPPRGRNGNTLGALGRLTACCSLQLLTRRCPKR</sequence>
<feature type="signal peptide" evidence="1">
    <location>
        <begin position="1"/>
        <end position="26"/>
    </location>
</feature>
<evidence type="ECO:0000256" key="1">
    <source>
        <dbReference type="SAM" id="SignalP"/>
    </source>
</evidence>
<evidence type="ECO:0000313" key="3">
    <source>
        <dbReference type="Proteomes" id="UP001165121"/>
    </source>
</evidence>
<dbReference type="InterPro" id="IPR050967">
    <property type="entry name" value="Thiamine_Salvage_TenA"/>
</dbReference>
<dbReference type="PANTHER" id="PTHR43198:SF2">
    <property type="entry name" value="SI:CH1073-67J19.1-RELATED"/>
    <property type="match status" value="1"/>
</dbReference>
<accession>A0A9W7CWM7</accession>
<evidence type="ECO:0000313" key="2">
    <source>
        <dbReference type="EMBL" id="GMF45731.1"/>
    </source>
</evidence>
<dbReference type="InterPro" id="IPR023214">
    <property type="entry name" value="HAD_sf"/>
</dbReference>
<dbReference type="PANTHER" id="PTHR43198">
    <property type="entry name" value="BIFUNCTIONAL TH2 PROTEIN"/>
    <property type="match status" value="1"/>
</dbReference>
<protein>
    <submittedName>
        <fullName evidence="2">Unnamed protein product</fullName>
    </submittedName>
</protein>
<name>A0A9W7CWM7_9STRA</name>
<dbReference type="GO" id="GO:0005829">
    <property type="term" value="C:cytosol"/>
    <property type="evidence" value="ECO:0007669"/>
    <property type="project" value="TreeGrafter"/>
</dbReference>
<organism evidence="2 3">
    <name type="scientific">Phytophthora fragariaefolia</name>
    <dbReference type="NCBI Taxonomy" id="1490495"/>
    <lineage>
        <taxon>Eukaryota</taxon>
        <taxon>Sar</taxon>
        <taxon>Stramenopiles</taxon>
        <taxon>Oomycota</taxon>
        <taxon>Peronosporomycetes</taxon>
        <taxon>Peronosporales</taxon>
        <taxon>Peronosporaceae</taxon>
        <taxon>Phytophthora</taxon>
    </lineage>
</organism>
<dbReference type="OrthoDB" id="10255128at2759"/>
<dbReference type="EMBL" id="BSXT01001879">
    <property type="protein sequence ID" value="GMF45731.1"/>
    <property type="molecule type" value="Genomic_DNA"/>
</dbReference>
<dbReference type="InterPro" id="IPR036412">
    <property type="entry name" value="HAD-like_sf"/>
</dbReference>
<feature type="chain" id="PRO_5040846744" evidence="1">
    <location>
        <begin position="27"/>
        <end position="586"/>
    </location>
</feature>
<reference evidence="2" key="1">
    <citation type="submission" date="2023-04" db="EMBL/GenBank/DDBJ databases">
        <title>Phytophthora fragariaefolia NBRC 109709.</title>
        <authorList>
            <person name="Ichikawa N."/>
            <person name="Sato H."/>
            <person name="Tonouchi N."/>
        </authorList>
    </citation>
    <scope>NUCLEOTIDE SEQUENCE</scope>
    <source>
        <strain evidence="2">NBRC 109709</strain>
    </source>
</reference>
<keyword evidence="3" id="KW-1185">Reference proteome</keyword>
<dbReference type="AlphaFoldDB" id="A0A9W7CWM7"/>
<dbReference type="Gene3D" id="3.40.50.1000">
    <property type="entry name" value="HAD superfamily/HAD-like"/>
    <property type="match status" value="1"/>
</dbReference>
<dbReference type="SUPFAM" id="SSF56784">
    <property type="entry name" value="HAD-like"/>
    <property type="match status" value="1"/>
</dbReference>
<keyword evidence="1" id="KW-0732">Signal</keyword>
<gene>
    <name evidence="2" type="ORF">Pfra01_001651200</name>
</gene>
<proteinExistence type="predicted"/>
<comment type="caution">
    <text evidence="2">The sequence shown here is derived from an EMBL/GenBank/DDBJ whole genome shotgun (WGS) entry which is preliminary data.</text>
</comment>